<evidence type="ECO:0000313" key="3">
    <source>
        <dbReference type="EMBL" id="RNA67614.1"/>
    </source>
</evidence>
<keyword evidence="4" id="KW-1185">Reference proteome</keyword>
<accession>A0A3M7TPQ4</accession>
<dbReference type="EMBL" id="RHIB01000002">
    <property type="protein sequence ID" value="RNA67614.1"/>
    <property type="molecule type" value="Genomic_DNA"/>
</dbReference>
<dbReference type="Proteomes" id="UP000278746">
    <property type="component" value="Unassembled WGS sequence"/>
</dbReference>
<evidence type="ECO:0000313" key="4">
    <source>
        <dbReference type="Proteomes" id="UP000278746"/>
    </source>
</evidence>
<comment type="caution">
    <text evidence="3">The sequence shown here is derived from an EMBL/GenBank/DDBJ whole genome shotgun (WGS) entry which is preliminary data.</text>
</comment>
<keyword evidence="2" id="KW-0732">Signal</keyword>
<proteinExistence type="predicted"/>
<dbReference type="RefSeq" id="WP_122899190.1">
    <property type="nucleotide sequence ID" value="NZ_RHIB01000002.1"/>
</dbReference>
<feature type="compositionally biased region" description="Acidic residues" evidence="1">
    <location>
        <begin position="25"/>
        <end position="87"/>
    </location>
</feature>
<evidence type="ECO:0000256" key="2">
    <source>
        <dbReference type="SAM" id="SignalP"/>
    </source>
</evidence>
<dbReference type="OrthoDB" id="2933116at2"/>
<feature type="signal peptide" evidence="2">
    <location>
        <begin position="1"/>
        <end position="21"/>
    </location>
</feature>
<gene>
    <name evidence="3" type="ORF">EBO34_12890</name>
</gene>
<dbReference type="PROSITE" id="PS51257">
    <property type="entry name" value="PROKAR_LIPOPROTEIN"/>
    <property type="match status" value="1"/>
</dbReference>
<organism evidence="3 4">
    <name type="scientific">Alteribacter keqinensis</name>
    <dbReference type="NCBI Taxonomy" id="2483800"/>
    <lineage>
        <taxon>Bacteria</taxon>
        <taxon>Bacillati</taxon>
        <taxon>Bacillota</taxon>
        <taxon>Bacilli</taxon>
        <taxon>Bacillales</taxon>
        <taxon>Bacillaceae</taxon>
        <taxon>Alteribacter</taxon>
    </lineage>
</organism>
<name>A0A3M7TPQ4_9BACI</name>
<protein>
    <submittedName>
        <fullName evidence="3">Uncharacterized protein</fullName>
    </submittedName>
</protein>
<dbReference type="AlphaFoldDB" id="A0A3M7TPQ4"/>
<reference evidence="3 4" key="1">
    <citation type="submission" date="2018-10" db="EMBL/GenBank/DDBJ databases">
        <title>Bacillus Keqinensis sp. nov., a moderately halophilic bacterium isolated from a saline-alkaline lake.</title>
        <authorList>
            <person name="Wang H."/>
        </authorList>
    </citation>
    <scope>NUCLEOTIDE SEQUENCE [LARGE SCALE GENOMIC DNA]</scope>
    <source>
        <strain evidence="3 4">KQ-3</strain>
    </source>
</reference>
<feature type="region of interest" description="Disordered" evidence="1">
    <location>
        <begin position="22"/>
        <end position="89"/>
    </location>
</feature>
<evidence type="ECO:0000256" key="1">
    <source>
        <dbReference type="SAM" id="MobiDB-lite"/>
    </source>
</evidence>
<feature type="chain" id="PRO_5038996583" evidence="2">
    <location>
        <begin position="22"/>
        <end position="222"/>
    </location>
</feature>
<sequence>MKRLVLLGLAGIIILSGCVSTETNDAVDENEETEAGQEDDVIVEEPEDEEDTPVNEPEPAEEEGDGENEPPETDSNPEEDIVSDEEQETLHVPEGAEPYLYENDEFGFSLEFPAAWRGLISIQQSDDAPDAVRSFIINYTPDNQFSHFFFSIDVLPGEYGEEYLEDTPWVYIASSEEYIFSYNIASEPSDDLLEPENEDKLIQLQTMINEELPHVIETFEVK</sequence>